<proteinExistence type="predicted"/>
<evidence type="ECO:0000313" key="1">
    <source>
        <dbReference type="EMBL" id="WIM87337.1"/>
    </source>
</evidence>
<dbReference type="Proteomes" id="UP001236585">
    <property type="component" value="Chromosome"/>
</dbReference>
<protein>
    <recommendedName>
        <fullName evidence="3">Alanine and proline rich membrane protein</fullName>
    </recommendedName>
</protein>
<evidence type="ECO:0008006" key="3">
    <source>
        <dbReference type="Google" id="ProtNLM"/>
    </source>
</evidence>
<gene>
    <name evidence="1" type="ORF">PT015_21215</name>
</gene>
<reference evidence="1 2" key="1">
    <citation type="journal article" date="2023" name="Microbiol. Resour. Announc.">
        <title>Complete Genome Sequence of Mycobacterium wuenschmanii, a novel Nontuberculous Mycobacterium Isolated from a captive population of Amazon Milk Frogs.</title>
        <authorList>
            <person name="Hicks J."/>
            <person name="Zeineldin M."/>
            <person name="Ward H."/>
            <person name="Wuenschmann A."/>
            <person name="Camp P."/>
            <person name="Farrell D."/>
            <person name="Lehman K."/>
            <person name="Thacker T."/>
            <person name="Cuthbert E."/>
        </authorList>
    </citation>
    <scope>NUCLEOTIDE SEQUENCE [LARGE SCALE GENOMIC DNA]</scope>
    <source>
        <strain evidence="1 2">Wuenschmanii</strain>
    </source>
</reference>
<sequence>MSLVSLISVGAAVAAWLRPIPHETLAAPAAPTYTEQQIADAKSKVCAAYQKVRRASDANANRKGGDDPTSQLAVAVNDRQIYVAGSAYLLTVLDDAPAAPGELSAAVRNLARLFQVITLNFLASDASAPERTDADQATASIEGFCR</sequence>
<dbReference type="RefSeq" id="WP_285187028.1">
    <property type="nucleotide sequence ID" value="NZ_CP126981.1"/>
</dbReference>
<name>A0ABY8VYR9_9MYCO</name>
<keyword evidence="2" id="KW-1185">Reference proteome</keyword>
<dbReference type="EMBL" id="CP126981">
    <property type="protein sequence ID" value="WIM87337.1"/>
    <property type="molecule type" value="Genomic_DNA"/>
</dbReference>
<organism evidence="1 2">
    <name type="scientific">Candidatus Mycobacterium wuenschmannii</name>
    <dbReference type="NCBI Taxonomy" id="3027808"/>
    <lineage>
        <taxon>Bacteria</taxon>
        <taxon>Bacillati</taxon>
        <taxon>Actinomycetota</taxon>
        <taxon>Actinomycetes</taxon>
        <taxon>Mycobacteriales</taxon>
        <taxon>Mycobacteriaceae</taxon>
        <taxon>Mycobacterium</taxon>
    </lineage>
</organism>
<evidence type="ECO:0000313" key="2">
    <source>
        <dbReference type="Proteomes" id="UP001236585"/>
    </source>
</evidence>
<accession>A0ABY8VYR9</accession>